<keyword evidence="3" id="KW-0804">Transcription</keyword>
<dbReference type="SUPFAM" id="SSF46894">
    <property type="entry name" value="C-terminal effector domain of the bipartite response regulators"/>
    <property type="match status" value="1"/>
</dbReference>
<feature type="compositionally biased region" description="Polar residues" evidence="4">
    <location>
        <begin position="1"/>
        <end position="17"/>
    </location>
</feature>
<dbReference type="EMBL" id="SSWX01000022">
    <property type="protein sequence ID" value="THJ31576.1"/>
    <property type="molecule type" value="Genomic_DNA"/>
</dbReference>
<evidence type="ECO:0000313" key="6">
    <source>
        <dbReference type="EMBL" id="THJ31576.1"/>
    </source>
</evidence>
<evidence type="ECO:0000256" key="2">
    <source>
        <dbReference type="ARBA" id="ARBA00023125"/>
    </source>
</evidence>
<dbReference type="SUPFAM" id="SSF52540">
    <property type="entry name" value="P-loop containing nucleoside triphosphate hydrolases"/>
    <property type="match status" value="1"/>
</dbReference>
<feature type="domain" description="HTH luxR-type" evidence="5">
    <location>
        <begin position="859"/>
        <end position="924"/>
    </location>
</feature>
<dbReference type="InterPro" id="IPR027417">
    <property type="entry name" value="P-loop_NTPase"/>
</dbReference>
<sequence>MFTISTQRAETTPTMASSPPPRNQPPRLAHDLVERADVLHAWQANRHKSCHVLLGPAGSGKTTLALQWRSRLFSQGFDVAWMSAQPDDEPEALMDALFAAFDAITPEICQELHLLYNRDGQFLLSSTLAISLIRSIERHGRDTLMVIDDYQNIRAHQAHAMVQTLLDYAPPNLHLLLISRQVPPLQLERLRAASQLHELDVQDLRFSLQDTQEFARQRLPALAPEAVHRLHQLTDGWAAGLQLFVLGMQAQPKRTHWHEPVKNAHDFVAYFNREVLHHLAPERLHGLLRLSPVHHFNEALVVAMLGPSAGQDLMGLLEAQRMFIMPMDEPRAGWWRFHPLFRELLLERFEQAPKELQRTTRIRLGNWFGEKGMLRDAVQLLVAAGEIDQATDWIERHARELFLNGELQRLVRAVAEIPRSYLKKRDSLTLWLGWSQLCYRQFDACQESIDRLEHHLQHQLQHPQRGRSALPQTSPEQAHACMLQFSLALQTDDFSRAQQLLPHMLHMRSQSDAVLQGGRRNLLGWYFSHQGTPAQAREYLLGPGQYREDGSPLQDSSFGNMMSLALLGMTHLHEGHYRQAEATLRAALSKAEAALGSHCEAACNAAGLLCEVLYEINDLQGLRELLERYGDAIDKVALPDARLSATLARSRLLALDHNLAEAQEVLVRLENAVSSRKMLRITAILLYEQFQLSLREHALSEQNHGCLVTLVALAQRAADKQHHAAEKISHYATLAQAQWQAHQHQRHDPAALRQLQALAASPQLARRLQISAIALPALALQRAGQDSAAEDLALQILEQAQASDMVRSVLDLDEASLQLLRQVHASRSKNHPILGFYAARLLKLADEEQASLTHSAAAPRLPADALSERELQILSLLANALPNKRIAQALGVSPETIKWHLKNIYTKLSVFSRNEAIVVARELGVGLPSAEHKLALR</sequence>
<keyword evidence="1" id="KW-0805">Transcription regulation</keyword>
<feature type="region of interest" description="Disordered" evidence="4">
    <location>
        <begin position="1"/>
        <end position="27"/>
    </location>
</feature>
<dbReference type="InterPro" id="IPR036388">
    <property type="entry name" value="WH-like_DNA-bd_sf"/>
</dbReference>
<dbReference type="Pfam" id="PF00196">
    <property type="entry name" value="GerE"/>
    <property type="match status" value="1"/>
</dbReference>
<keyword evidence="7" id="KW-1185">Reference proteome</keyword>
<dbReference type="CDD" id="cd06170">
    <property type="entry name" value="LuxR_C_like"/>
    <property type="match status" value="1"/>
</dbReference>
<comment type="caution">
    <text evidence="6">The sequence shown here is derived from an EMBL/GenBank/DDBJ whole genome shotgun (WGS) entry which is preliminary data.</text>
</comment>
<dbReference type="InterPro" id="IPR049945">
    <property type="entry name" value="AAA_22"/>
</dbReference>
<dbReference type="PROSITE" id="PS50043">
    <property type="entry name" value="HTH_LUXR_2"/>
    <property type="match status" value="1"/>
</dbReference>
<proteinExistence type="predicted"/>
<evidence type="ECO:0000313" key="7">
    <source>
        <dbReference type="Proteomes" id="UP000306236"/>
    </source>
</evidence>
<dbReference type="Pfam" id="PF13401">
    <property type="entry name" value="AAA_22"/>
    <property type="match status" value="1"/>
</dbReference>
<accession>A0A4S5BPN9</accession>
<evidence type="ECO:0000256" key="4">
    <source>
        <dbReference type="SAM" id="MobiDB-lite"/>
    </source>
</evidence>
<evidence type="ECO:0000256" key="3">
    <source>
        <dbReference type="ARBA" id="ARBA00023163"/>
    </source>
</evidence>
<gene>
    <name evidence="6" type="ORF">E8K88_14785</name>
</gene>
<evidence type="ECO:0000256" key="1">
    <source>
        <dbReference type="ARBA" id="ARBA00023015"/>
    </source>
</evidence>
<dbReference type="GO" id="GO:0003677">
    <property type="term" value="F:DNA binding"/>
    <property type="evidence" value="ECO:0007669"/>
    <property type="project" value="UniProtKB-KW"/>
</dbReference>
<dbReference type="InterPro" id="IPR000792">
    <property type="entry name" value="Tscrpt_reg_LuxR_C"/>
</dbReference>
<protein>
    <recommendedName>
        <fullName evidence="5">HTH luxR-type domain-containing protein</fullName>
    </recommendedName>
</protein>
<dbReference type="InterPro" id="IPR011990">
    <property type="entry name" value="TPR-like_helical_dom_sf"/>
</dbReference>
<dbReference type="Gene3D" id="1.25.40.10">
    <property type="entry name" value="Tetratricopeptide repeat domain"/>
    <property type="match status" value="1"/>
</dbReference>
<dbReference type="InterPro" id="IPR016032">
    <property type="entry name" value="Sig_transdc_resp-reg_C-effctor"/>
</dbReference>
<organism evidence="6 7">
    <name type="scientific">Lampropedia aestuarii</name>
    <dbReference type="NCBI Taxonomy" id="2562762"/>
    <lineage>
        <taxon>Bacteria</taxon>
        <taxon>Pseudomonadati</taxon>
        <taxon>Pseudomonadota</taxon>
        <taxon>Betaproteobacteria</taxon>
        <taxon>Burkholderiales</taxon>
        <taxon>Comamonadaceae</taxon>
        <taxon>Lampropedia</taxon>
    </lineage>
</organism>
<dbReference type="InterPro" id="IPR059106">
    <property type="entry name" value="WHD_MalT"/>
</dbReference>
<evidence type="ECO:0000259" key="5">
    <source>
        <dbReference type="PROSITE" id="PS50043"/>
    </source>
</evidence>
<dbReference type="GO" id="GO:0016887">
    <property type="term" value="F:ATP hydrolysis activity"/>
    <property type="evidence" value="ECO:0007669"/>
    <property type="project" value="InterPro"/>
</dbReference>
<dbReference type="SMART" id="SM00421">
    <property type="entry name" value="HTH_LUXR"/>
    <property type="match status" value="1"/>
</dbReference>
<dbReference type="Gene3D" id="1.10.10.10">
    <property type="entry name" value="Winged helix-like DNA-binding domain superfamily/Winged helix DNA-binding domain"/>
    <property type="match status" value="1"/>
</dbReference>
<dbReference type="GO" id="GO:0006355">
    <property type="term" value="P:regulation of DNA-templated transcription"/>
    <property type="evidence" value="ECO:0007669"/>
    <property type="project" value="InterPro"/>
</dbReference>
<dbReference type="PRINTS" id="PR00038">
    <property type="entry name" value="HTHLUXR"/>
</dbReference>
<keyword evidence="2" id="KW-0238">DNA-binding</keyword>
<dbReference type="Gene3D" id="3.40.50.300">
    <property type="entry name" value="P-loop containing nucleotide triphosphate hydrolases"/>
    <property type="match status" value="1"/>
</dbReference>
<dbReference type="Pfam" id="PF25873">
    <property type="entry name" value="WHD_MalT"/>
    <property type="match status" value="1"/>
</dbReference>
<dbReference type="Proteomes" id="UP000306236">
    <property type="component" value="Unassembled WGS sequence"/>
</dbReference>
<dbReference type="OrthoDB" id="134985at2"/>
<name>A0A4S5BPN9_9BURK</name>
<dbReference type="PANTHER" id="PTHR44688:SF25">
    <property type="entry name" value="HTH LUXR-TYPE DOMAIN-CONTAINING PROTEIN"/>
    <property type="match status" value="1"/>
</dbReference>
<reference evidence="6 7" key="1">
    <citation type="submission" date="2019-04" db="EMBL/GenBank/DDBJ databases">
        <title>Lampropedia sp YIM MLB12 draf genome.</title>
        <authorList>
            <person name="Wang Y.-X."/>
        </authorList>
    </citation>
    <scope>NUCLEOTIDE SEQUENCE [LARGE SCALE GENOMIC DNA]</scope>
    <source>
        <strain evidence="6 7">YIM MLB12</strain>
    </source>
</reference>
<dbReference type="RefSeq" id="WP_136407448.1">
    <property type="nucleotide sequence ID" value="NZ_SSWX01000022.1"/>
</dbReference>
<dbReference type="PANTHER" id="PTHR44688">
    <property type="entry name" value="DNA-BINDING TRANSCRIPTIONAL ACTIVATOR DEVR_DOSR"/>
    <property type="match status" value="1"/>
</dbReference>
<dbReference type="AlphaFoldDB" id="A0A4S5BPN9"/>